<keyword evidence="6 9" id="KW-0460">Magnesium</keyword>
<organism evidence="11 12">
    <name type="scientific">Brevirhabdus pacifica</name>
    <dbReference type="NCBI Taxonomy" id="1267768"/>
    <lineage>
        <taxon>Bacteria</taxon>
        <taxon>Pseudomonadati</taxon>
        <taxon>Pseudomonadota</taxon>
        <taxon>Alphaproteobacteria</taxon>
        <taxon>Rhodobacterales</taxon>
        <taxon>Paracoccaceae</taxon>
        <taxon>Brevirhabdus</taxon>
    </lineage>
</organism>
<feature type="active site" description="Proton acceptor" evidence="9">
    <location>
        <position position="238"/>
    </location>
</feature>
<dbReference type="GO" id="GO:0004747">
    <property type="term" value="F:ribokinase activity"/>
    <property type="evidence" value="ECO:0007669"/>
    <property type="project" value="UniProtKB-UniRule"/>
</dbReference>
<dbReference type="OrthoDB" id="9792663at2"/>
<keyword evidence="4 9" id="KW-0418">Kinase</keyword>
<keyword evidence="8 9" id="KW-0119">Carbohydrate metabolism</keyword>
<comment type="catalytic activity">
    <reaction evidence="9">
        <text>D-ribose + ATP = D-ribose 5-phosphate + ADP + H(+)</text>
        <dbReference type="Rhea" id="RHEA:13697"/>
        <dbReference type="ChEBI" id="CHEBI:15378"/>
        <dbReference type="ChEBI" id="CHEBI:30616"/>
        <dbReference type="ChEBI" id="CHEBI:47013"/>
        <dbReference type="ChEBI" id="CHEBI:78346"/>
        <dbReference type="ChEBI" id="CHEBI:456216"/>
        <dbReference type="EC" id="2.7.1.15"/>
    </reaction>
</comment>
<dbReference type="RefSeq" id="WP_076979860.1">
    <property type="nucleotide sequence ID" value="NZ_CP019124.1"/>
</dbReference>
<keyword evidence="1 9" id="KW-0808">Transferase</keyword>
<keyword evidence="9" id="KW-0963">Cytoplasm</keyword>
<comment type="subunit">
    <text evidence="9">Homodimer.</text>
</comment>
<feature type="binding site" evidence="9">
    <location>
        <begin position="205"/>
        <end position="210"/>
    </location>
    <ligand>
        <name>ATP</name>
        <dbReference type="ChEBI" id="CHEBI:30616"/>
    </ligand>
</feature>
<feature type="binding site" evidence="9">
    <location>
        <position position="179"/>
    </location>
    <ligand>
        <name>ATP</name>
        <dbReference type="ChEBI" id="CHEBI:30616"/>
    </ligand>
</feature>
<proteinExistence type="inferred from homology"/>
<dbReference type="STRING" id="1267768.BV394_09015"/>
<feature type="binding site" evidence="9">
    <location>
        <position position="277"/>
    </location>
    <ligand>
        <name>K(+)</name>
        <dbReference type="ChEBI" id="CHEBI:29103"/>
    </ligand>
</feature>
<comment type="similarity">
    <text evidence="9">Belongs to the carbohydrate kinase PfkB family. Ribokinase subfamily.</text>
</comment>
<dbReference type="Pfam" id="PF00294">
    <property type="entry name" value="PfkB"/>
    <property type="match status" value="1"/>
</dbReference>
<dbReference type="UniPathway" id="UPA00916">
    <property type="reaction ID" value="UER00889"/>
</dbReference>
<comment type="subcellular location">
    <subcellularLocation>
        <location evidence="9">Cytoplasm</location>
    </subcellularLocation>
</comment>
<dbReference type="InterPro" id="IPR011611">
    <property type="entry name" value="PfkB_dom"/>
</dbReference>
<feature type="binding site" evidence="9">
    <location>
        <position position="275"/>
    </location>
    <ligand>
        <name>K(+)</name>
        <dbReference type="ChEBI" id="CHEBI:29103"/>
    </ligand>
</feature>
<keyword evidence="2 9" id="KW-0479">Metal-binding</keyword>
<evidence type="ECO:0000256" key="9">
    <source>
        <dbReference type="HAMAP-Rule" id="MF_01987"/>
    </source>
</evidence>
<dbReference type="EMBL" id="CP019124">
    <property type="protein sequence ID" value="APX89839.1"/>
    <property type="molecule type" value="Genomic_DNA"/>
</dbReference>
<feature type="binding site" evidence="9">
    <location>
        <position position="238"/>
    </location>
    <ligand>
        <name>substrate</name>
    </ligand>
</feature>
<dbReference type="EC" id="2.7.1.15" evidence="9"/>
<comment type="cofactor">
    <cofactor evidence="9">
        <name>Mg(2+)</name>
        <dbReference type="ChEBI" id="CHEBI:18420"/>
    </cofactor>
    <text evidence="9">Requires a divalent cation, most likely magnesium in vivo, as an electrophilic catalyst to aid phosphoryl group transfer. It is the chelate of the metal and the nucleotide that is the actual substrate.</text>
</comment>
<dbReference type="CDD" id="cd01174">
    <property type="entry name" value="ribokinase"/>
    <property type="match status" value="1"/>
</dbReference>
<dbReference type="InterPro" id="IPR029056">
    <property type="entry name" value="Ribokinase-like"/>
</dbReference>
<evidence type="ECO:0000256" key="2">
    <source>
        <dbReference type="ARBA" id="ARBA00022723"/>
    </source>
</evidence>
<accession>A0A2M9DB47</accession>
<dbReference type="GO" id="GO:0005524">
    <property type="term" value="F:ATP binding"/>
    <property type="evidence" value="ECO:0007669"/>
    <property type="project" value="UniProtKB-UniRule"/>
</dbReference>
<keyword evidence="7 9" id="KW-0630">Potassium</keyword>
<comment type="function">
    <text evidence="9">Catalyzes the phosphorylation of ribose at O-5 in a reaction requiring ATP and magnesium. The resulting D-ribose-5-phosphate can then be used either for sythesis of nucleotides, histidine, and tryptophan, or as a component of the pentose phosphate pathway.</text>
</comment>
<feature type="domain" description="Carbohydrate kinase PfkB" evidence="10">
    <location>
        <begin position="4"/>
        <end position="284"/>
    </location>
</feature>
<comment type="activity regulation">
    <text evidence="9">Activated by a monovalent cation that binds near, but not in, the active site. The most likely occupant of the site in vivo is potassium. Ion binding induces a conformational change that may alter substrate affinity.</text>
</comment>
<dbReference type="GO" id="GO:0046872">
    <property type="term" value="F:metal ion binding"/>
    <property type="evidence" value="ECO:0007669"/>
    <property type="project" value="UniProtKB-KW"/>
</dbReference>
<evidence type="ECO:0000256" key="5">
    <source>
        <dbReference type="ARBA" id="ARBA00022840"/>
    </source>
</evidence>
<dbReference type="AlphaFoldDB" id="A0A1U7DIW1"/>
<accession>A0A1U7DIW1</accession>
<dbReference type="Proteomes" id="UP000187266">
    <property type="component" value="Chromosome"/>
</dbReference>
<dbReference type="InterPro" id="IPR002139">
    <property type="entry name" value="Ribo/fructo_kinase"/>
</dbReference>
<name>A0A1U7DIW1_9RHOB</name>
<comment type="pathway">
    <text evidence="9">Carbohydrate metabolism; D-ribose degradation; D-ribose 5-phosphate from beta-D-ribopyranose: step 2/2.</text>
</comment>
<feature type="binding site" evidence="9">
    <location>
        <position position="272"/>
    </location>
    <ligand>
        <name>K(+)</name>
        <dbReference type="ChEBI" id="CHEBI:29103"/>
    </ligand>
</feature>
<evidence type="ECO:0000256" key="1">
    <source>
        <dbReference type="ARBA" id="ARBA00022679"/>
    </source>
</evidence>
<sequence length="295" mass="29804">MGIWVLGSINLDHVYRVHELPRAGETIAAHDYSCGLGGKGANQSIAAARAGATVHHVGAVGPDGDAAIAALSQAGVDVAGVDRQAGPTGHAIINVDDSGENAIVILAGANACLDTGRITQALAAAAPGDTLMLQNETNAVEEAASIGRAKGLRVAYSAAPFDAGAVRAMLPLCDILLCNEGEAEEIRQMLGCSVEEIPVPTLVVTRGARGVGLYVQGQETVEQPAFKVDPVDTTGAGDTFAGYFIAGLDGGPNGGLNPREALARAAAASAIQVTRAGAAIAIPALAEVLEFQKAR</sequence>
<feature type="binding site" evidence="9">
    <location>
        <begin position="237"/>
        <end position="238"/>
    </location>
    <ligand>
        <name>ATP</name>
        <dbReference type="ChEBI" id="CHEBI:30616"/>
    </ligand>
</feature>
<evidence type="ECO:0000256" key="4">
    <source>
        <dbReference type="ARBA" id="ARBA00022777"/>
    </source>
</evidence>
<evidence type="ECO:0000256" key="8">
    <source>
        <dbReference type="ARBA" id="ARBA00023277"/>
    </source>
</evidence>
<feature type="binding site" evidence="9">
    <location>
        <position position="232"/>
    </location>
    <ligand>
        <name>K(+)</name>
        <dbReference type="ChEBI" id="CHEBI:29103"/>
    </ligand>
</feature>
<feature type="binding site" evidence="9">
    <location>
        <position position="234"/>
    </location>
    <ligand>
        <name>K(+)</name>
        <dbReference type="ChEBI" id="CHEBI:29103"/>
    </ligand>
</feature>
<dbReference type="GO" id="GO:0005829">
    <property type="term" value="C:cytosol"/>
    <property type="evidence" value="ECO:0007669"/>
    <property type="project" value="TreeGrafter"/>
</dbReference>
<dbReference type="HAMAP" id="MF_01987">
    <property type="entry name" value="Ribokinase"/>
    <property type="match status" value="1"/>
</dbReference>
<keyword evidence="3 9" id="KW-0547">Nucleotide-binding</keyword>
<comment type="caution">
    <text evidence="9">Lacks conserved residue(s) required for the propagation of feature annotation.</text>
</comment>
<reference evidence="11 12" key="1">
    <citation type="submission" date="2017-01" db="EMBL/GenBank/DDBJ databases">
        <title>Genomic analysis of Xuhuaishuia manganoxidans DY6-4.</title>
        <authorList>
            <person name="Wang X."/>
        </authorList>
    </citation>
    <scope>NUCLEOTIDE SEQUENCE [LARGE SCALE GENOMIC DNA]</scope>
    <source>
        <strain evidence="11 12">DY6-4</strain>
    </source>
</reference>
<dbReference type="PRINTS" id="PR00990">
    <property type="entry name" value="RIBOKINASE"/>
</dbReference>
<keyword evidence="5 9" id="KW-0067">ATP-binding</keyword>
<feature type="binding site" evidence="9">
    <location>
        <begin position="38"/>
        <end position="42"/>
    </location>
    <ligand>
        <name>substrate</name>
    </ligand>
</feature>
<evidence type="ECO:0000256" key="7">
    <source>
        <dbReference type="ARBA" id="ARBA00022958"/>
    </source>
</evidence>
<evidence type="ECO:0000259" key="10">
    <source>
        <dbReference type="Pfam" id="PF00294"/>
    </source>
</evidence>
<dbReference type="PANTHER" id="PTHR10584">
    <property type="entry name" value="SUGAR KINASE"/>
    <property type="match status" value="1"/>
</dbReference>
<dbReference type="GO" id="GO:0019303">
    <property type="term" value="P:D-ribose catabolic process"/>
    <property type="evidence" value="ECO:0007669"/>
    <property type="project" value="UniProtKB-UniRule"/>
</dbReference>
<protein>
    <recommendedName>
        <fullName evidence="9">Ribokinase</fullName>
        <shortName evidence="9">RK</shortName>
        <ecNumber evidence="9">2.7.1.15</ecNumber>
    </recommendedName>
</protein>
<dbReference type="SUPFAM" id="SSF53613">
    <property type="entry name" value="Ribokinase-like"/>
    <property type="match status" value="1"/>
</dbReference>
<dbReference type="InterPro" id="IPR011877">
    <property type="entry name" value="Ribokinase"/>
</dbReference>
<evidence type="ECO:0000313" key="12">
    <source>
        <dbReference type="Proteomes" id="UP000187266"/>
    </source>
</evidence>
<dbReference type="PANTHER" id="PTHR10584:SF166">
    <property type="entry name" value="RIBOKINASE"/>
    <property type="match status" value="1"/>
</dbReference>
<evidence type="ECO:0000256" key="6">
    <source>
        <dbReference type="ARBA" id="ARBA00022842"/>
    </source>
</evidence>
<evidence type="ECO:0000313" key="11">
    <source>
        <dbReference type="EMBL" id="APX89839.1"/>
    </source>
</evidence>
<dbReference type="Gene3D" id="3.40.1190.20">
    <property type="match status" value="1"/>
</dbReference>
<gene>
    <name evidence="9" type="primary">rbsK</name>
    <name evidence="11" type="ORF">BV394_09015</name>
</gene>
<feature type="binding site" evidence="9">
    <location>
        <begin position="10"/>
        <end position="12"/>
    </location>
    <ligand>
        <name>substrate</name>
    </ligand>
</feature>
<evidence type="ECO:0000256" key="3">
    <source>
        <dbReference type="ARBA" id="ARBA00022741"/>
    </source>
</evidence>
<keyword evidence="12" id="KW-1185">Reference proteome</keyword>
<feature type="binding site" evidence="9">
    <location>
        <position position="136"/>
    </location>
    <ligand>
        <name>substrate</name>
    </ligand>
</feature>